<comment type="caution">
    <text evidence="1">The sequence shown here is derived from an EMBL/GenBank/DDBJ whole genome shotgun (WGS) entry which is preliminary data.</text>
</comment>
<protein>
    <submittedName>
        <fullName evidence="1">Uncharacterized protein</fullName>
    </submittedName>
</protein>
<organism evidence="1 2">
    <name type="scientific">Lactobacillus taiwanensis</name>
    <dbReference type="NCBI Taxonomy" id="508451"/>
    <lineage>
        <taxon>Bacteria</taxon>
        <taxon>Bacillati</taxon>
        <taxon>Bacillota</taxon>
        <taxon>Bacilli</taxon>
        <taxon>Lactobacillales</taxon>
        <taxon>Lactobacillaceae</taxon>
        <taxon>Lactobacillus</taxon>
    </lineage>
</organism>
<evidence type="ECO:0000313" key="2">
    <source>
        <dbReference type="Proteomes" id="UP000215828"/>
    </source>
</evidence>
<reference evidence="1 2" key="1">
    <citation type="submission" date="2017-04" db="EMBL/GenBank/DDBJ databases">
        <authorList>
            <person name="Afonso C.L."/>
            <person name="Miller P.J."/>
            <person name="Scott M.A."/>
            <person name="Spackman E."/>
            <person name="Goraichik I."/>
            <person name="Dimitrov K.M."/>
            <person name="Suarez D.L."/>
            <person name="Swayne D.E."/>
        </authorList>
    </citation>
    <scope>NUCLEOTIDE SEQUENCE [LARGE SCALE GENOMIC DNA]</scope>
    <source>
        <strain evidence="1 2">609q</strain>
    </source>
</reference>
<accession>A0A256LFI4</accession>
<dbReference type="Proteomes" id="UP000215828">
    <property type="component" value="Unassembled WGS sequence"/>
</dbReference>
<dbReference type="AlphaFoldDB" id="A0A256LFI4"/>
<sequence>MIKVLAKNKEQYIIAIDYRLYFVDKNNNVYSISSIKSSLRLDNFKYGDFTSEYSEEKLQSIRIKTKKFDPEFDQYKKDVMEDGNMTEDQFNLFVKKGYEQDLASFNEICGKEIFHNMKVDSAWVNKYLDYL</sequence>
<reference evidence="1 2" key="2">
    <citation type="submission" date="2017-09" db="EMBL/GenBank/DDBJ databases">
        <title>Tripartite evolution among Lactobacillus johnsonii, Lactobacillus taiwanensis, Lactobacillus reuteri and their rodent host.</title>
        <authorList>
            <person name="Wang T."/>
            <person name="Knowles S."/>
            <person name="Cheng C."/>
        </authorList>
    </citation>
    <scope>NUCLEOTIDE SEQUENCE [LARGE SCALE GENOMIC DNA]</scope>
    <source>
        <strain evidence="1 2">609q</strain>
    </source>
</reference>
<dbReference type="RefSeq" id="WP_094496212.1">
    <property type="nucleotide sequence ID" value="NZ_NGNW01000067.1"/>
</dbReference>
<name>A0A256LFI4_9LACO</name>
<dbReference type="EMBL" id="NGNX01000011">
    <property type="protein sequence ID" value="OYR92208.1"/>
    <property type="molecule type" value="Genomic_DNA"/>
</dbReference>
<evidence type="ECO:0000313" key="1">
    <source>
        <dbReference type="EMBL" id="OYR92208.1"/>
    </source>
</evidence>
<gene>
    <name evidence="1" type="ORF">CBF70_04100</name>
</gene>
<proteinExistence type="predicted"/>